<dbReference type="Proteomes" id="UP001209878">
    <property type="component" value="Unassembled WGS sequence"/>
</dbReference>
<protein>
    <submittedName>
        <fullName evidence="2">Uncharacterized protein</fullName>
    </submittedName>
</protein>
<dbReference type="EMBL" id="JAODUO010000311">
    <property type="protein sequence ID" value="KAK2183418.1"/>
    <property type="molecule type" value="Genomic_DNA"/>
</dbReference>
<evidence type="ECO:0000313" key="2">
    <source>
        <dbReference type="EMBL" id="KAK2183418.1"/>
    </source>
</evidence>
<evidence type="ECO:0000256" key="1">
    <source>
        <dbReference type="SAM" id="Phobius"/>
    </source>
</evidence>
<feature type="transmembrane region" description="Helical" evidence="1">
    <location>
        <begin position="20"/>
        <end position="39"/>
    </location>
</feature>
<evidence type="ECO:0000313" key="3">
    <source>
        <dbReference type="Proteomes" id="UP001209878"/>
    </source>
</evidence>
<accession>A0AAD9L742</accession>
<keyword evidence="3" id="KW-1185">Reference proteome</keyword>
<sequence>MHAPSDTVTRPTLHMPHVALWLYICPSDIIAILINKLYLSQKPLNMNTLTCRCSRSFKKYLNITIIQKTNVLTATPHCVSIMPNTYAEGTGHISLTRTEHLCDTHRTQCSFDNIYCHTFTIHPLTHHLNAQLTSTSVFMRLHTTMDQPVLSHHGSDTHSL</sequence>
<dbReference type="AlphaFoldDB" id="A0AAD9L742"/>
<keyword evidence="1" id="KW-0812">Transmembrane</keyword>
<name>A0AAD9L742_RIDPI</name>
<comment type="caution">
    <text evidence="2">The sequence shown here is derived from an EMBL/GenBank/DDBJ whole genome shotgun (WGS) entry which is preliminary data.</text>
</comment>
<reference evidence="2" key="1">
    <citation type="journal article" date="2023" name="Mol. Biol. Evol.">
        <title>Third-Generation Sequencing Reveals the Adaptive Role of the Epigenome in Three Deep-Sea Polychaetes.</title>
        <authorList>
            <person name="Perez M."/>
            <person name="Aroh O."/>
            <person name="Sun Y."/>
            <person name="Lan Y."/>
            <person name="Juniper S.K."/>
            <person name="Young C.R."/>
            <person name="Angers B."/>
            <person name="Qian P.Y."/>
        </authorList>
    </citation>
    <scope>NUCLEOTIDE SEQUENCE</scope>
    <source>
        <strain evidence="2">R07B-5</strain>
    </source>
</reference>
<organism evidence="2 3">
    <name type="scientific">Ridgeia piscesae</name>
    <name type="common">Tubeworm</name>
    <dbReference type="NCBI Taxonomy" id="27915"/>
    <lineage>
        <taxon>Eukaryota</taxon>
        <taxon>Metazoa</taxon>
        <taxon>Spiralia</taxon>
        <taxon>Lophotrochozoa</taxon>
        <taxon>Annelida</taxon>
        <taxon>Polychaeta</taxon>
        <taxon>Sedentaria</taxon>
        <taxon>Canalipalpata</taxon>
        <taxon>Sabellida</taxon>
        <taxon>Siboglinidae</taxon>
        <taxon>Ridgeia</taxon>
    </lineage>
</organism>
<keyword evidence="1" id="KW-0472">Membrane</keyword>
<gene>
    <name evidence="2" type="ORF">NP493_312g00024</name>
</gene>
<proteinExistence type="predicted"/>
<keyword evidence="1" id="KW-1133">Transmembrane helix</keyword>